<name>A0A4C1U5A2_EUMVA</name>
<dbReference type="Proteomes" id="UP000299102">
    <property type="component" value="Unassembled WGS sequence"/>
</dbReference>
<keyword evidence="3" id="KW-0548">Nucleotidyltransferase</keyword>
<dbReference type="AlphaFoldDB" id="A0A4C1U5A2"/>
<protein>
    <submittedName>
        <fullName evidence="3">Probable RNA-directed DNA polymerase from transposon BS</fullName>
    </submittedName>
</protein>
<feature type="domain" description="Reverse transcriptase" evidence="2">
    <location>
        <begin position="1"/>
        <end position="311"/>
    </location>
</feature>
<feature type="signal peptide" evidence="1">
    <location>
        <begin position="1"/>
        <end position="15"/>
    </location>
</feature>
<organism evidence="3 4">
    <name type="scientific">Eumeta variegata</name>
    <name type="common">Bagworm moth</name>
    <name type="synonym">Eumeta japonica</name>
    <dbReference type="NCBI Taxonomy" id="151549"/>
    <lineage>
        <taxon>Eukaryota</taxon>
        <taxon>Metazoa</taxon>
        <taxon>Ecdysozoa</taxon>
        <taxon>Arthropoda</taxon>
        <taxon>Hexapoda</taxon>
        <taxon>Insecta</taxon>
        <taxon>Pterygota</taxon>
        <taxon>Neoptera</taxon>
        <taxon>Endopterygota</taxon>
        <taxon>Lepidoptera</taxon>
        <taxon>Glossata</taxon>
        <taxon>Ditrysia</taxon>
        <taxon>Tineoidea</taxon>
        <taxon>Psychidae</taxon>
        <taxon>Oiketicinae</taxon>
        <taxon>Eumeta</taxon>
    </lineage>
</organism>
<comment type="caution">
    <text evidence="3">The sequence shown here is derived from an EMBL/GenBank/DDBJ whole genome shotgun (WGS) entry which is preliminary data.</text>
</comment>
<evidence type="ECO:0000313" key="4">
    <source>
        <dbReference type="Proteomes" id="UP000299102"/>
    </source>
</evidence>
<evidence type="ECO:0000313" key="3">
    <source>
        <dbReference type="EMBL" id="GBP21532.1"/>
    </source>
</evidence>
<dbReference type="InterPro" id="IPR000477">
    <property type="entry name" value="RT_dom"/>
</dbReference>
<dbReference type="Pfam" id="PF00078">
    <property type="entry name" value="RVT_1"/>
    <property type="match status" value="1"/>
</dbReference>
<evidence type="ECO:0000256" key="1">
    <source>
        <dbReference type="SAM" id="SignalP"/>
    </source>
</evidence>
<proteinExistence type="predicted"/>
<dbReference type="OrthoDB" id="414730at2759"/>
<dbReference type="STRING" id="151549.A0A4C1U5A2"/>
<reference evidence="3 4" key="1">
    <citation type="journal article" date="2019" name="Commun. Biol.">
        <title>The bagworm genome reveals a unique fibroin gene that provides high tensile strength.</title>
        <authorList>
            <person name="Kono N."/>
            <person name="Nakamura H."/>
            <person name="Ohtoshi R."/>
            <person name="Tomita M."/>
            <person name="Numata K."/>
            <person name="Arakawa K."/>
        </authorList>
    </citation>
    <scope>NUCLEOTIDE SEQUENCE [LARGE SCALE GENOMIC DNA]</scope>
</reference>
<dbReference type="PROSITE" id="PS50878">
    <property type="entry name" value="RT_POL"/>
    <property type="match status" value="1"/>
</dbReference>
<accession>A0A4C1U5A2</accession>
<gene>
    <name evidence="3" type="primary">RTase</name>
    <name evidence="3" type="ORF">EVAR_12133_1</name>
</gene>
<sequence>MKLLLLLSLVYASDAYKILVVFPTPGKSHSILGHGFVDTLSQAGHEITYITAFPIDRPPANIRQIDISSILDNMPHDMIKIPELIKNPLKIHIMAFMGPGFALGVLEHENVQKFLADTTQEFDVVIVEWFFTNVFSGSVDPHREVLELIDEPSNPAYTSSILTTVIPPFDFFDRVNELFMQPYIQFLGTKLHHYGVTGRSLGLLKSYLSDRVQRVDINDERSPGSLVNMGVPQGSVLGPFLFLVYISDLPHLVKNRHGNLLFADDTSLLFKIDRHQSAFDKVNSTIFEIFVMVKDEVLDIVDTTLFLGLTLDSKLRWNSHITRLAKRLGSAAYAIKRIRLLTVESTARLVYFSLVL</sequence>
<keyword evidence="3" id="KW-0695">RNA-directed DNA polymerase</keyword>
<dbReference type="GO" id="GO:0003964">
    <property type="term" value="F:RNA-directed DNA polymerase activity"/>
    <property type="evidence" value="ECO:0007669"/>
    <property type="project" value="UniProtKB-KW"/>
</dbReference>
<feature type="chain" id="PRO_5020034671" evidence="1">
    <location>
        <begin position="16"/>
        <end position="356"/>
    </location>
</feature>
<keyword evidence="3" id="KW-0808">Transferase</keyword>
<keyword evidence="1" id="KW-0732">Signal</keyword>
<dbReference type="PANTHER" id="PTHR33332">
    <property type="entry name" value="REVERSE TRANSCRIPTASE DOMAIN-CONTAINING PROTEIN"/>
    <property type="match status" value="1"/>
</dbReference>
<evidence type="ECO:0000259" key="2">
    <source>
        <dbReference type="PROSITE" id="PS50878"/>
    </source>
</evidence>
<dbReference type="SUPFAM" id="SSF53756">
    <property type="entry name" value="UDP-Glycosyltransferase/glycogen phosphorylase"/>
    <property type="match status" value="1"/>
</dbReference>
<dbReference type="EMBL" id="BGZK01000129">
    <property type="protein sequence ID" value="GBP21532.1"/>
    <property type="molecule type" value="Genomic_DNA"/>
</dbReference>
<keyword evidence="4" id="KW-1185">Reference proteome</keyword>